<accession>A0A7D5TII5</accession>
<dbReference type="PANTHER" id="PTHR43289">
    <property type="entry name" value="MITOGEN-ACTIVATED PROTEIN KINASE KINASE KINASE 20-RELATED"/>
    <property type="match status" value="1"/>
</dbReference>
<protein>
    <recommendedName>
        <fullName evidence="6">Protein kinase domain-containing protein</fullName>
    </recommendedName>
</protein>
<dbReference type="PROSITE" id="PS50011">
    <property type="entry name" value="PROTEIN_KINASE_DOM"/>
    <property type="match status" value="1"/>
</dbReference>
<sequence>MSEDDDLANRDGTGTGESSGDGVAVDGSGRESDPVLAVLDDPASGGERMPQLLGALDGDDRPDRLRAALALCLAVEADPELLDPVVRRLVDRLDDDPAVEVPHALDYLAARRPKAVDEVVTGLDEGRELRARQHLYQSGGGFARSEYLSPSSGDRGVGRARVAGGDGEGGGGDGQRVYTDRSPGADFDPSTLAEGGDGTESDDTDDEGEPDGDDADDGRRELTRGRLALVARRLSAVTDRSRFDDLSVLTDRTEARFGDRYRAVGTVGDEEVPLSLAVFRVPDGDHEAFAGALREALDAWAGVDDHDSVVSVHDWGVRPRPWAALEHTGATLADRGDESLGTGEAVANAVEVADAVAHAHQRGVVHGALDPATVAYPGDTLTEHERQRPRATALGLARVYADHLGLASVVDPRFAAPEHYSERFGSVDRATDVYGLGALLYRLVTGEPPYRGTVEEIRAGVCSDRVPVPSEVDPDLPRGLDQVVRKATATGKLTRYETVTGFRRELRGVVGDGR</sequence>
<keyword evidence="8" id="KW-1185">Reference proteome</keyword>
<dbReference type="GO" id="GO:0004674">
    <property type="term" value="F:protein serine/threonine kinase activity"/>
    <property type="evidence" value="ECO:0007669"/>
    <property type="project" value="TreeGrafter"/>
</dbReference>
<evidence type="ECO:0000259" key="6">
    <source>
        <dbReference type="PROSITE" id="PS50011"/>
    </source>
</evidence>
<dbReference type="Pfam" id="PF00069">
    <property type="entry name" value="Pkinase"/>
    <property type="match status" value="1"/>
</dbReference>
<dbReference type="SMART" id="SM00220">
    <property type="entry name" value="S_TKc"/>
    <property type="match status" value="1"/>
</dbReference>
<dbReference type="InterPro" id="IPR011009">
    <property type="entry name" value="Kinase-like_dom_sf"/>
</dbReference>
<dbReference type="GO" id="GO:0005524">
    <property type="term" value="F:ATP binding"/>
    <property type="evidence" value="ECO:0007669"/>
    <property type="project" value="UniProtKB-KW"/>
</dbReference>
<dbReference type="KEGG" id="hpel:HZS54_20880"/>
<keyword evidence="1" id="KW-0808">Transferase</keyword>
<keyword evidence="4" id="KW-0067">ATP-binding</keyword>
<evidence type="ECO:0000313" key="8">
    <source>
        <dbReference type="Proteomes" id="UP000509346"/>
    </source>
</evidence>
<evidence type="ECO:0000256" key="1">
    <source>
        <dbReference type="ARBA" id="ARBA00022679"/>
    </source>
</evidence>
<keyword evidence="3" id="KW-0418">Kinase</keyword>
<dbReference type="EMBL" id="CP058909">
    <property type="protein sequence ID" value="QLH83936.1"/>
    <property type="molecule type" value="Genomic_DNA"/>
</dbReference>
<evidence type="ECO:0000256" key="3">
    <source>
        <dbReference type="ARBA" id="ARBA00022777"/>
    </source>
</evidence>
<evidence type="ECO:0000256" key="5">
    <source>
        <dbReference type="SAM" id="MobiDB-lite"/>
    </source>
</evidence>
<gene>
    <name evidence="7" type="ORF">HZS54_20880</name>
</gene>
<dbReference type="InterPro" id="IPR000719">
    <property type="entry name" value="Prot_kinase_dom"/>
</dbReference>
<dbReference type="Gene3D" id="1.10.510.10">
    <property type="entry name" value="Transferase(Phosphotransferase) domain 1"/>
    <property type="match status" value="1"/>
</dbReference>
<dbReference type="GeneID" id="56085099"/>
<name>A0A7D5TII5_9EURY</name>
<dbReference type="OrthoDB" id="41005at2157"/>
<evidence type="ECO:0000256" key="2">
    <source>
        <dbReference type="ARBA" id="ARBA00022741"/>
    </source>
</evidence>
<feature type="compositionally biased region" description="Acidic residues" evidence="5">
    <location>
        <begin position="197"/>
        <end position="216"/>
    </location>
</feature>
<dbReference type="SUPFAM" id="SSF56112">
    <property type="entry name" value="Protein kinase-like (PK-like)"/>
    <property type="match status" value="1"/>
</dbReference>
<organism evidence="7 8">
    <name type="scientific">Halosimplex pelagicum</name>
    <dbReference type="NCBI Taxonomy" id="869886"/>
    <lineage>
        <taxon>Archaea</taxon>
        <taxon>Methanobacteriati</taxon>
        <taxon>Methanobacteriota</taxon>
        <taxon>Stenosarchaea group</taxon>
        <taxon>Halobacteria</taxon>
        <taxon>Halobacteriales</taxon>
        <taxon>Haloarculaceae</taxon>
        <taxon>Halosimplex</taxon>
    </lineage>
</organism>
<keyword evidence="2" id="KW-0547">Nucleotide-binding</keyword>
<evidence type="ECO:0000256" key="4">
    <source>
        <dbReference type="ARBA" id="ARBA00022840"/>
    </source>
</evidence>
<dbReference type="Proteomes" id="UP000509346">
    <property type="component" value="Chromosome"/>
</dbReference>
<dbReference type="RefSeq" id="WP_179919029.1">
    <property type="nucleotide sequence ID" value="NZ_CP058909.1"/>
</dbReference>
<feature type="compositionally biased region" description="Gly residues" evidence="5">
    <location>
        <begin position="164"/>
        <end position="174"/>
    </location>
</feature>
<feature type="domain" description="Protein kinase" evidence="6">
    <location>
        <begin position="246"/>
        <end position="514"/>
    </location>
</feature>
<dbReference type="PANTHER" id="PTHR43289:SF6">
    <property type="entry name" value="SERINE_THREONINE-PROTEIN KINASE NEKL-3"/>
    <property type="match status" value="1"/>
</dbReference>
<feature type="region of interest" description="Disordered" evidence="5">
    <location>
        <begin position="141"/>
        <end position="220"/>
    </location>
</feature>
<reference evidence="7 8" key="1">
    <citation type="submission" date="2020-07" db="EMBL/GenBank/DDBJ databases">
        <title>Halosimplex litoreum sp. nov. and Halosimplex rubrum sp. nov., isolated from different salt environments.</title>
        <authorList>
            <person name="Cui H."/>
        </authorList>
    </citation>
    <scope>NUCLEOTIDE SEQUENCE [LARGE SCALE GENOMIC DNA]</scope>
    <source>
        <strain evidence="7 8">R2</strain>
    </source>
</reference>
<feature type="region of interest" description="Disordered" evidence="5">
    <location>
        <begin position="1"/>
        <end position="59"/>
    </location>
</feature>
<dbReference type="AlphaFoldDB" id="A0A7D5TII5"/>
<evidence type="ECO:0000313" key="7">
    <source>
        <dbReference type="EMBL" id="QLH83936.1"/>
    </source>
</evidence>
<proteinExistence type="predicted"/>